<dbReference type="AlphaFoldDB" id="A0AAD9Q2I7"/>
<reference evidence="3" key="2">
    <citation type="journal article" date="2023" name="Science">
        <title>Genomic signatures of disease resistance in endangered staghorn corals.</title>
        <authorList>
            <person name="Vollmer S.V."/>
            <person name="Selwyn J.D."/>
            <person name="Despard B.A."/>
            <person name="Roesel C.L."/>
        </authorList>
    </citation>
    <scope>NUCLEOTIDE SEQUENCE</scope>
    <source>
        <strain evidence="3">K2</strain>
    </source>
</reference>
<protein>
    <submittedName>
        <fullName evidence="3">Uncharacterized protein</fullName>
    </submittedName>
</protein>
<evidence type="ECO:0000313" key="4">
    <source>
        <dbReference type="Proteomes" id="UP001249851"/>
    </source>
</evidence>
<feature type="compositionally biased region" description="Polar residues" evidence="2">
    <location>
        <begin position="165"/>
        <end position="184"/>
    </location>
</feature>
<evidence type="ECO:0000313" key="3">
    <source>
        <dbReference type="EMBL" id="KAK2553453.1"/>
    </source>
</evidence>
<name>A0AAD9Q2I7_ACRCE</name>
<evidence type="ECO:0000256" key="2">
    <source>
        <dbReference type="SAM" id="MobiDB-lite"/>
    </source>
</evidence>
<evidence type="ECO:0000256" key="1">
    <source>
        <dbReference type="SAM" id="Coils"/>
    </source>
</evidence>
<gene>
    <name evidence="3" type="ORF">P5673_025212</name>
</gene>
<reference evidence="3" key="1">
    <citation type="journal article" date="2023" name="G3 (Bethesda)">
        <title>Whole genome assembly and annotation of the endangered Caribbean coral Acropora cervicornis.</title>
        <authorList>
            <person name="Selwyn J.D."/>
            <person name="Vollmer S.V."/>
        </authorList>
    </citation>
    <scope>NUCLEOTIDE SEQUENCE</scope>
    <source>
        <strain evidence="3">K2</strain>
    </source>
</reference>
<keyword evidence="1" id="KW-0175">Coiled coil</keyword>
<feature type="coiled-coil region" evidence="1">
    <location>
        <begin position="257"/>
        <end position="285"/>
    </location>
</feature>
<sequence length="478" mass="53889">MMADKNVHDEITKLRLKLLEQKLRSQLADPGRGSNMPAAPSNSSIAGIQNILQAETLKSQQLLERVKEERVYQKKQSYGNHKNEDHSKDMMTMMTLQNMQLQQLMLQQMMSSPNASTKSETTEKEKPAKKISPASKPLETEAIGHREMTPFTTSQSQTRRVDSAPSVSGQTQPVSAQRKPSTRTGIPRGVATPVRPTQRVPEPRPRPHASMQPAGFIGEMARSNPVMPYPFPGPRGARKLRHYGYAAWACFILISLLRKLIQRRLEAAERLNNLINQAIDELHSKYYLEREGAMYAIFQDAIRDDAFDLKVKAPGVFQRLSQESQAAIRDLTSMIENIVYRVLQIRPTTGLLSTSRESVLWEMTQVGVLLPQNYLWHVEQENITFGVRGELVQVNKQISAMLLLGLFISRALVSTLLLKPVECGLMEATTSNLAASNLKVLATIFMKIVRDVSLLPSKRMMENLRVWAEDFLDALDRS</sequence>
<accession>A0AAD9Q2I7</accession>
<dbReference type="Proteomes" id="UP001249851">
    <property type="component" value="Unassembled WGS sequence"/>
</dbReference>
<organism evidence="3 4">
    <name type="scientific">Acropora cervicornis</name>
    <name type="common">Staghorn coral</name>
    <dbReference type="NCBI Taxonomy" id="6130"/>
    <lineage>
        <taxon>Eukaryota</taxon>
        <taxon>Metazoa</taxon>
        <taxon>Cnidaria</taxon>
        <taxon>Anthozoa</taxon>
        <taxon>Hexacorallia</taxon>
        <taxon>Scleractinia</taxon>
        <taxon>Astrocoeniina</taxon>
        <taxon>Acroporidae</taxon>
        <taxon>Acropora</taxon>
    </lineage>
</organism>
<dbReference type="EMBL" id="JARQWQ010000077">
    <property type="protein sequence ID" value="KAK2553453.1"/>
    <property type="molecule type" value="Genomic_DNA"/>
</dbReference>
<feature type="region of interest" description="Disordered" evidence="2">
    <location>
        <begin position="109"/>
        <end position="212"/>
    </location>
</feature>
<keyword evidence="4" id="KW-1185">Reference proteome</keyword>
<proteinExistence type="predicted"/>
<feature type="compositionally biased region" description="Basic and acidic residues" evidence="2">
    <location>
        <begin position="138"/>
        <end position="148"/>
    </location>
</feature>
<comment type="caution">
    <text evidence="3">The sequence shown here is derived from an EMBL/GenBank/DDBJ whole genome shotgun (WGS) entry which is preliminary data.</text>
</comment>